<dbReference type="SUPFAM" id="SSF54001">
    <property type="entry name" value="Cysteine proteinases"/>
    <property type="match status" value="1"/>
</dbReference>
<evidence type="ECO:0000256" key="1">
    <source>
        <dbReference type="SAM" id="MobiDB-lite"/>
    </source>
</evidence>
<evidence type="ECO:0000313" key="4">
    <source>
        <dbReference type="EnsemblMetazoa" id="G21960.6:cds"/>
    </source>
</evidence>
<proteinExistence type="predicted"/>
<dbReference type="PANTHER" id="PTHR47020:SF1">
    <property type="entry name" value="HILLARIN"/>
    <property type="match status" value="1"/>
</dbReference>
<name>A0A8W8K130_MAGGI</name>
<dbReference type="InterPro" id="IPR002931">
    <property type="entry name" value="Transglutaminase-like"/>
</dbReference>
<protein>
    <recommendedName>
        <fullName evidence="6">Kyphoscoliosis peptidase</fullName>
    </recommendedName>
</protein>
<reference evidence="4" key="1">
    <citation type="submission" date="2022-08" db="UniProtKB">
        <authorList>
            <consortium name="EnsemblMetazoa"/>
        </authorList>
    </citation>
    <scope>IDENTIFICATION</scope>
    <source>
        <strain evidence="4">05x7-T-G4-1.051#20</strain>
    </source>
</reference>
<evidence type="ECO:0008006" key="6">
    <source>
        <dbReference type="Google" id="ProtNLM"/>
    </source>
</evidence>
<evidence type="ECO:0000259" key="3">
    <source>
        <dbReference type="Pfam" id="PF23265"/>
    </source>
</evidence>
<dbReference type="Proteomes" id="UP000005408">
    <property type="component" value="Unassembled WGS sequence"/>
</dbReference>
<dbReference type="Gene3D" id="3.10.620.30">
    <property type="match status" value="1"/>
</dbReference>
<feature type="region of interest" description="Disordered" evidence="1">
    <location>
        <begin position="1"/>
        <end position="26"/>
    </location>
</feature>
<feature type="region of interest" description="Disordered" evidence="1">
    <location>
        <begin position="654"/>
        <end position="683"/>
    </location>
</feature>
<dbReference type="AlphaFoldDB" id="A0A8W8K130"/>
<dbReference type="InterPro" id="IPR053041">
    <property type="entry name" value="Transglut-like_Superfamily_Mod"/>
</dbReference>
<keyword evidence="5" id="KW-1185">Reference proteome</keyword>
<dbReference type="InterPro" id="IPR056564">
    <property type="entry name" value="Ig-like_KY"/>
</dbReference>
<feature type="domain" description="KY-like immunoglobulin-like" evidence="3">
    <location>
        <begin position="431"/>
        <end position="544"/>
    </location>
</feature>
<dbReference type="Pfam" id="PF01841">
    <property type="entry name" value="Transglut_core"/>
    <property type="match status" value="1"/>
</dbReference>
<dbReference type="InterPro" id="IPR038765">
    <property type="entry name" value="Papain-like_cys_pep_sf"/>
</dbReference>
<evidence type="ECO:0000313" key="5">
    <source>
        <dbReference type="Proteomes" id="UP000005408"/>
    </source>
</evidence>
<dbReference type="PANTHER" id="PTHR47020">
    <property type="entry name" value="HILLARIN"/>
    <property type="match status" value="1"/>
</dbReference>
<dbReference type="Pfam" id="PF23265">
    <property type="entry name" value="Ig-like_KY"/>
    <property type="match status" value="3"/>
</dbReference>
<feature type="domain" description="Transglutaminase-like" evidence="2">
    <location>
        <begin position="103"/>
        <end position="212"/>
    </location>
</feature>
<organism evidence="4 5">
    <name type="scientific">Magallana gigas</name>
    <name type="common">Pacific oyster</name>
    <name type="synonym">Crassostrea gigas</name>
    <dbReference type="NCBI Taxonomy" id="29159"/>
    <lineage>
        <taxon>Eukaryota</taxon>
        <taxon>Metazoa</taxon>
        <taxon>Spiralia</taxon>
        <taxon>Lophotrochozoa</taxon>
        <taxon>Mollusca</taxon>
        <taxon>Bivalvia</taxon>
        <taxon>Autobranchia</taxon>
        <taxon>Pteriomorphia</taxon>
        <taxon>Ostreida</taxon>
        <taxon>Ostreoidea</taxon>
        <taxon>Ostreidae</taxon>
        <taxon>Magallana</taxon>
    </lineage>
</organism>
<evidence type="ECO:0000259" key="2">
    <source>
        <dbReference type="Pfam" id="PF01841"/>
    </source>
</evidence>
<accession>A0A8W8K130</accession>
<dbReference type="EnsemblMetazoa" id="G21960.6">
    <property type="protein sequence ID" value="G21960.6:cds"/>
    <property type="gene ID" value="G21960"/>
</dbReference>
<dbReference type="Gene3D" id="1.20.920.20">
    <property type="match status" value="1"/>
</dbReference>
<sequence length="943" mass="107802">MGLISSKKNPDPEAPSSTEPSFGKPKVAPELGRLLSTYQLIPSFKECAELHCFADDVEKAKLLPPPVPPTTKKHEIFDINKYKKVDERAVKAPSKLLKQPLSNLVEYLTEGLEDDLSKVRAIYRWVTCQPVDSMKIPNKEPSQSHTMFQLWRIKHRKGNYAQLISLLCRFAQLPCIIIHGKLKGSTYEVGEKLDEEQHYGEWNAVLVDGNWRFINAYWGTCAEGGTEEEMWEVVDKGDGELKGDQQSRQLFYSCDENYFLTDPDQMVSTHLPSQPSWQLLANPVTEDDFTENAFLKDRFFNMNLKLKKPKKCVVMCQSETELVFEIPKERSLNLDFQHLLFRMKSTQGNLPRYDRYVFLQRTNDETLQIRVRSPVADTFRFELVGKDVTVRDKTYDYDWIAIYKLVFGKDDDSIEPFPECPIIGWGPGRAMMEFGLAPMSHFGGEIKNRDDGKIEVKFGTTSDKDWNKVKIHGELVKGGGESEPLPDHVIHRVENGDVIFNVNTPKTGEYALKLYAKGERDKEAKNICNYMITSEQKGENYAFPRGFQGGLGPKEAFNSLGLRALSHQSGMIETDEEVLEISFEKTNENIELSLSLTGNTIRPEMAKRLIEETVEGNIVTYKVRLPQTGNYGIKVMGNRGRGNENVYDYVVQYKKSHKKKSKPSQNAAPEMPKPPPEPQVQRDPRLTEYIQTMKKAIQEQNETDLELALDDLKNLGLPTVKDEIQYGETELDVMRCRRELNEATELKDMDALKSALQLTKTKNVENRLTEEVVRAKAMLDRLRNIAKLMHAVLGLDQKTIAEIRGYQHPPPAVHHVMMASLLLLGHWEEETEKIVKRYKDPDFHCTSDWKNVQIALGKLGKDSIKRKIQELKVNDIPLDVALGARDLIRDFTLDQVRMVSAGGATFYIWVRGLTEEIEKRNAEIVHTVRPRTSQRRKEKTSLG</sequence>
<feature type="domain" description="KY-like immunoglobulin-like" evidence="3">
    <location>
        <begin position="553"/>
        <end position="660"/>
    </location>
</feature>
<feature type="domain" description="KY-like immunoglobulin-like" evidence="3">
    <location>
        <begin position="287"/>
        <end position="418"/>
    </location>
</feature>